<dbReference type="EMBL" id="BJVJ01000034">
    <property type="protein sequence ID" value="GEL24458.1"/>
    <property type="molecule type" value="Genomic_DNA"/>
</dbReference>
<keyword evidence="1" id="KW-0812">Transmembrane</keyword>
<dbReference type="AlphaFoldDB" id="A0A511DN05"/>
<evidence type="ECO:0000313" key="2">
    <source>
        <dbReference type="EMBL" id="GEL24458.1"/>
    </source>
</evidence>
<accession>A0A511DN05</accession>
<feature type="transmembrane region" description="Helical" evidence="1">
    <location>
        <begin position="48"/>
        <end position="70"/>
    </location>
</feature>
<dbReference type="OrthoDB" id="5125307at2"/>
<reference evidence="2 3" key="1">
    <citation type="submission" date="2019-07" db="EMBL/GenBank/DDBJ databases">
        <title>Whole genome shotgun sequence of Pseudonocardia sulfidoxydans NBRC 16205.</title>
        <authorList>
            <person name="Hosoyama A."/>
            <person name="Uohara A."/>
            <person name="Ohji S."/>
            <person name="Ichikawa N."/>
        </authorList>
    </citation>
    <scope>NUCLEOTIDE SEQUENCE [LARGE SCALE GENOMIC DNA]</scope>
    <source>
        <strain evidence="2 3">NBRC 16205</strain>
    </source>
</reference>
<keyword evidence="1" id="KW-0472">Membrane</keyword>
<comment type="caution">
    <text evidence="2">The sequence shown here is derived from an EMBL/GenBank/DDBJ whole genome shotgun (WGS) entry which is preliminary data.</text>
</comment>
<organism evidence="2 3">
    <name type="scientific">Pseudonocardia sulfidoxydans NBRC 16205</name>
    <dbReference type="NCBI Taxonomy" id="1223511"/>
    <lineage>
        <taxon>Bacteria</taxon>
        <taxon>Bacillati</taxon>
        <taxon>Actinomycetota</taxon>
        <taxon>Actinomycetes</taxon>
        <taxon>Pseudonocardiales</taxon>
        <taxon>Pseudonocardiaceae</taxon>
        <taxon>Pseudonocardia</taxon>
    </lineage>
</organism>
<keyword evidence="1" id="KW-1133">Transmembrane helix</keyword>
<protein>
    <recommendedName>
        <fullName evidence="4">Cardiolipin synthase N-terminal domain-containing protein</fullName>
    </recommendedName>
</protein>
<proteinExistence type="predicted"/>
<sequence>MAARKWDELSPRARRLLVAAGSADAALRAAALFDLRRRSADRVRGPKWAWIVALSVVSSAGLLPLAWFLVGRRR</sequence>
<name>A0A511DN05_9PSEU</name>
<dbReference type="Proteomes" id="UP000321685">
    <property type="component" value="Unassembled WGS sequence"/>
</dbReference>
<evidence type="ECO:0000256" key="1">
    <source>
        <dbReference type="SAM" id="Phobius"/>
    </source>
</evidence>
<keyword evidence="3" id="KW-1185">Reference proteome</keyword>
<gene>
    <name evidence="2" type="ORF">PSU4_34120</name>
</gene>
<dbReference type="RefSeq" id="WP_147109379.1">
    <property type="nucleotide sequence ID" value="NZ_BJVJ01000034.1"/>
</dbReference>
<evidence type="ECO:0008006" key="4">
    <source>
        <dbReference type="Google" id="ProtNLM"/>
    </source>
</evidence>
<evidence type="ECO:0000313" key="3">
    <source>
        <dbReference type="Proteomes" id="UP000321685"/>
    </source>
</evidence>